<dbReference type="SMART" id="SM00382">
    <property type="entry name" value="AAA"/>
    <property type="match status" value="1"/>
</dbReference>
<keyword evidence="4" id="KW-0067">ATP-binding</keyword>
<dbReference type="Pfam" id="PF00664">
    <property type="entry name" value="ABC_membrane"/>
    <property type="match status" value="1"/>
</dbReference>
<sequence length="481" mass="55399">MKKQVDKLKVIIMVAVILIVVQVPLNIIVSYLCSKWNQLIIFELRKNVSMSFFDSKENSKKNGLFINTITNDCELIGKQLLNIIINSFPNILLIVIYLSILIFLNPFLVGILLLGLPLFLLIAYFTSKKVSVLTKELQRYRDRLVEFLNSYVRNKLLIDLYGARREETNYFYKVSTQLKDVNVKTNTIISFLNNISNLIAVITPLITLLVGSFLVINNKLSLGSLITFNTYTALLFSPIGRLLNISPMISQLKVSIERIKEVKIPAEIYKEGIYDRFLCSDDCLISVSKLIPYVEKRPLLKTELNFNIKKGELLKISGKNGIGKSILLQCLINYHKNFTGYIQIDKNVKIIYIPQENFLFEGTVKENLTKGLPEYEIDFLFYLIRKFKFEIDLNRKVNAFSLNLSSGQLQKIKLIRALLSKPDILLLDEVFANLDHETSITLINYLRENLLTAIFVYHGDTERLLKQNEYNTLNLDYYAIA</sequence>
<name>A0ABQ0VFM5_ENTMU</name>
<evidence type="ECO:0008006" key="12">
    <source>
        <dbReference type="Google" id="ProtNLM"/>
    </source>
</evidence>
<comment type="subcellular location">
    <subcellularLocation>
        <location evidence="1">Cell membrane</location>
        <topology evidence="1">Multi-pass membrane protein</topology>
    </subcellularLocation>
</comment>
<accession>A0ABQ0VFM5</accession>
<dbReference type="PANTHER" id="PTHR43394">
    <property type="entry name" value="ATP-DEPENDENT PERMEASE MDL1, MITOCHONDRIAL"/>
    <property type="match status" value="1"/>
</dbReference>
<dbReference type="InterPro" id="IPR036640">
    <property type="entry name" value="ABC1_TM_sf"/>
</dbReference>
<feature type="transmembrane region" description="Helical" evidence="7">
    <location>
        <begin position="12"/>
        <end position="33"/>
    </location>
</feature>
<dbReference type="InterPro" id="IPR003439">
    <property type="entry name" value="ABC_transporter-like_ATP-bd"/>
</dbReference>
<dbReference type="EMBL" id="BJWA01000025">
    <property type="protein sequence ID" value="GEL81440.1"/>
    <property type="molecule type" value="Genomic_DNA"/>
</dbReference>
<comment type="caution">
    <text evidence="10">The sequence shown here is derived from an EMBL/GenBank/DDBJ whole genome shotgun (WGS) entry which is preliminary data.</text>
</comment>
<dbReference type="Gene3D" id="3.40.50.300">
    <property type="entry name" value="P-loop containing nucleotide triphosphate hydrolases"/>
    <property type="match status" value="1"/>
</dbReference>
<feature type="domain" description="ABC transporter" evidence="8">
    <location>
        <begin position="285"/>
        <end position="477"/>
    </location>
</feature>
<dbReference type="CDD" id="cd07346">
    <property type="entry name" value="ABC_6TM_exporters"/>
    <property type="match status" value="1"/>
</dbReference>
<dbReference type="PANTHER" id="PTHR43394:SF1">
    <property type="entry name" value="ATP-BINDING CASSETTE SUB-FAMILY B MEMBER 10, MITOCHONDRIAL"/>
    <property type="match status" value="1"/>
</dbReference>
<evidence type="ECO:0000256" key="6">
    <source>
        <dbReference type="ARBA" id="ARBA00023136"/>
    </source>
</evidence>
<dbReference type="InterPro" id="IPR039421">
    <property type="entry name" value="Type_1_exporter"/>
</dbReference>
<dbReference type="Pfam" id="PF00005">
    <property type="entry name" value="ABC_tran"/>
    <property type="match status" value="1"/>
</dbReference>
<organism evidence="10 11">
    <name type="scientific">Enterococcus mundtii</name>
    <dbReference type="NCBI Taxonomy" id="53346"/>
    <lineage>
        <taxon>Bacteria</taxon>
        <taxon>Bacillati</taxon>
        <taxon>Bacillota</taxon>
        <taxon>Bacilli</taxon>
        <taxon>Lactobacillales</taxon>
        <taxon>Enterococcaceae</taxon>
        <taxon>Enterococcus</taxon>
    </lineage>
</organism>
<protein>
    <recommendedName>
        <fullName evidence="12">ABC transporter ATP-binding protein</fullName>
    </recommendedName>
</protein>
<keyword evidence="5 7" id="KW-1133">Transmembrane helix</keyword>
<evidence type="ECO:0000259" key="8">
    <source>
        <dbReference type="PROSITE" id="PS50893"/>
    </source>
</evidence>
<dbReference type="Proteomes" id="UP000321175">
    <property type="component" value="Unassembled WGS sequence"/>
</dbReference>
<proteinExistence type="predicted"/>
<keyword evidence="11" id="KW-1185">Reference proteome</keyword>
<dbReference type="PROSITE" id="PS50929">
    <property type="entry name" value="ABC_TM1F"/>
    <property type="match status" value="1"/>
</dbReference>
<evidence type="ECO:0000256" key="3">
    <source>
        <dbReference type="ARBA" id="ARBA00022741"/>
    </source>
</evidence>
<gene>
    <name evidence="10" type="ORF">EMU01_25840</name>
</gene>
<dbReference type="Gene3D" id="1.20.1560.10">
    <property type="entry name" value="ABC transporter type 1, transmembrane domain"/>
    <property type="match status" value="1"/>
</dbReference>
<evidence type="ECO:0000256" key="7">
    <source>
        <dbReference type="SAM" id="Phobius"/>
    </source>
</evidence>
<feature type="transmembrane region" description="Helical" evidence="7">
    <location>
        <begin position="106"/>
        <end position="125"/>
    </location>
</feature>
<keyword evidence="3" id="KW-0547">Nucleotide-binding</keyword>
<reference evidence="10 11" key="1">
    <citation type="submission" date="2019-07" db="EMBL/GenBank/DDBJ databases">
        <title>Whole genome shotgun sequence of Enterococcus mundtii NBRC 100490.</title>
        <authorList>
            <person name="Hosoyama A."/>
            <person name="Uohara A."/>
            <person name="Ohji S."/>
            <person name="Ichikawa N."/>
        </authorList>
    </citation>
    <scope>NUCLEOTIDE SEQUENCE [LARGE SCALE GENOMIC DNA]</scope>
    <source>
        <strain evidence="10 11">NBRC 100490</strain>
    </source>
</reference>
<dbReference type="InterPro" id="IPR027417">
    <property type="entry name" value="P-loop_NTPase"/>
</dbReference>
<dbReference type="SUPFAM" id="SSF90123">
    <property type="entry name" value="ABC transporter transmembrane region"/>
    <property type="match status" value="1"/>
</dbReference>
<evidence type="ECO:0000313" key="11">
    <source>
        <dbReference type="Proteomes" id="UP000321175"/>
    </source>
</evidence>
<evidence type="ECO:0000256" key="4">
    <source>
        <dbReference type="ARBA" id="ARBA00022840"/>
    </source>
</evidence>
<evidence type="ECO:0000256" key="5">
    <source>
        <dbReference type="ARBA" id="ARBA00022989"/>
    </source>
</evidence>
<keyword evidence="2 7" id="KW-0812">Transmembrane</keyword>
<keyword evidence="6 7" id="KW-0472">Membrane</keyword>
<feature type="transmembrane region" description="Helical" evidence="7">
    <location>
        <begin position="80"/>
        <end position="100"/>
    </location>
</feature>
<evidence type="ECO:0000256" key="1">
    <source>
        <dbReference type="ARBA" id="ARBA00004651"/>
    </source>
</evidence>
<dbReference type="InterPro" id="IPR017871">
    <property type="entry name" value="ABC_transporter-like_CS"/>
</dbReference>
<dbReference type="PROSITE" id="PS00211">
    <property type="entry name" value="ABC_TRANSPORTER_1"/>
    <property type="match status" value="1"/>
</dbReference>
<evidence type="ECO:0000256" key="2">
    <source>
        <dbReference type="ARBA" id="ARBA00022692"/>
    </source>
</evidence>
<dbReference type="PROSITE" id="PS50893">
    <property type="entry name" value="ABC_TRANSPORTER_2"/>
    <property type="match status" value="1"/>
</dbReference>
<dbReference type="InterPro" id="IPR011527">
    <property type="entry name" value="ABC1_TM_dom"/>
</dbReference>
<dbReference type="SUPFAM" id="SSF52540">
    <property type="entry name" value="P-loop containing nucleoside triphosphate hydrolases"/>
    <property type="match status" value="1"/>
</dbReference>
<dbReference type="InterPro" id="IPR003593">
    <property type="entry name" value="AAA+_ATPase"/>
</dbReference>
<feature type="domain" description="ABC transmembrane type-1" evidence="9">
    <location>
        <begin position="2"/>
        <end position="251"/>
    </location>
</feature>
<feature type="transmembrane region" description="Helical" evidence="7">
    <location>
        <begin position="198"/>
        <end position="216"/>
    </location>
</feature>
<evidence type="ECO:0000313" key="10">
    <source>
        <dbReference type="EMBL" id="GEL81440.1"/>
    </source>
</evidence>
<evidence type="ECO:0000259" key="9">
    <source>
        <dbReference type="PROSITE" id="PS50929"/>
    </source>
</evidence>